<evidence type="ECO:0000313" key="5">
    <source>
        <dbReference type="Proteomes" id="UP001211065"/>
    </source>
</evidence>
<dbReference type="InterPro" id="IPR036028">
    <property type="entry name" value="SH3-like_dom_sf"/>
</dbReference>
<dbReference type="Gene3D" id="3.40.30.10">
    <property type="entry name" value="Glutaredoxin"/>
    <property type="match status" value="1"/>
</dbReference>
<protein>
    <recommendedName>
        <fullName evidence="3">SH3 domain-containing protein</fullName>
    </recommendedName>
</protein>
<dbReference type="PANTHER" id="PTHR46333:SF2">
    <property type="entry name" value="CYTOKINESIS PROTEIN 3"/>
    <property type="match status" value="1"/>
</dbReference>
<dbReference type="InterPro" id="IPR038765">
    <property type="entry name" value="Papain-like_cys_pep_sf"/>
</dbReference>
<keyword evidence="5" id="KW-1185">Reference proteome</keyword>
<organism evidence="4 5">
    <name type="scientific">Clydaea vesicula</name>
    <dbReference type="NCBI Taxonomy" id="447962"/>
    <lineage>
        <taxon>Eukaryota</taxon>
        <taxon>Fungi</taxon>
        <taxon>Fungi incertae sedis</taxon>
        <taxon>Chytridiomycota</taxon>
        <taxon>Chytridiomycota incertae sedis</taxon>
        <taxon>Chytridiomycetes</taxon>
        <taxon>Lobulomycetales</taxon>
        <taxon>Lobulomycetaceae</taxon>
        <taxon>Clydaea</taxon>
    </lineage>
</organism>
<evidence type="ECO:0000313" key="4">
    <source>
        <dbReference type="EMBL" id="KAJ3221537.1"/>
    </source>
</evidence>
<dbReference type="Proteomes" id="UP001211065">
    <property type="component" value="Unassembled WGS sequence"/>
</dbReference>
<dbReference type="InterPro" id="IPR052557">
    <property type="entry name" value="CAP/Cytokinesis_protein"/>
</dbReference>
<dbReference type="Pfam" id="PF00018">
    <property type="entry name" value="SH3_1"/>
    <property type="match status" value="1"/>
</dbReference>
<dbReference type="GO" id="GO:0005737">
    <property type="term" value="C:cytoplasm"/>
    <property type="evidence" value="ECO:0007669"/>
    <property type="project" value="TreeGrafter"/>
</dbReference>
<dbReference type="CDD" id="cd02947">
    <property type="entry name" value="TRX_family"/>
    <property type="match status" value="1"/>
</dbReference>
<evidence type="ECO:0000259" key="3">
    <source>
        <dbReference type="PROSITE" id="PS50002"/>
    </source>
</evidence>
<dbReference type="SUPFAM" id="SSF52833">
    <property type="entry name" value="Thioredoxin-like"/>
    <property type="match status" value="1"/>
</dbReference>
<dbReference type="InterPro" id="IPR002931">
    <property type="entry name" value="Transglutaminase-like"/>
</dbReference>
<dbReference type="SMART" id="SM00326">
    <property type="entry name" value="SH3"/>
    <property type="match status" value="1"/>
</dbReference>
<dbReference type="InterPro" id="IPR001452">
    <property type="entry name" value="SH3_domain"/>
</dbReference>
<dbReference type="Pfam" id="PF01841">
    <property type="entry name" value="Transglut_core"/>
    <property type="match status" value="1"/>
</dbReference>
<dbReference type="PANTHER" id="PTHR46333">
    <property type="entry name" value="CYTOKINESIS PROTEIN 3"/>
    <property type="match status" value="1"/>
</dbReference>
<dbReference type="InterPro" id="IPR036249">
    <property type="entry name" value="Thioredoxin-like_sf"/>
</dbReference>
<reference evidence="4" key="1">
    <citation type="submission" date="2020-05" db="EMBL/GenBank/DDBJ databases">
        <title>Phylogenomic resolution of chytrid fungi.</title>
        <authorList>
            <person name="Stajich J.E."/>
            <person name="Amses K."/>
            <person name="Simmons R."/>
            <person name="Seto K."/>
            <person name="Myers J."/>
            <person name="Bonds A."/>
            <person name="Quandt C.A."/>
            <person name="Barry K."/>
            <person name="Liu P."/>
            <person name="Grigoriev I."/>
            <person name="Longcore J.E."/>
            <person name="James T.Y."/>
        </authorList>
    </citation>
    <scope>NUCLEOTIDE SEQUENCE</scope>
    <source>
        <strain evidence="4">JEL0476</strain>
    </source>
</reference>
<dbReference type="SUPFAM" id="SSF54001">
    <property type="entry name" value="Cysteine proteinases"/>
    <property type="match status" value="1"/>
</dbReference>
<gene>
    <name evidence="4" type="ORF">HK099_003417</name>
</gene>
<feature type="domain" description="SH3" evidence="3">
    <location>
        <begin position="134"/>
        <end position="195"/>
    </location>
</feature>
<comment type="caution">
    <text evidence="4">The sequence shown here is derived from an EMBL/GenBank/DDBJ whole genome shotgun (WGS) entry which is preliminary data.</text>
</comment>
<name>A0AAD5U227_9FUNG</name>
<dbReference type="CDD" id="cd00174">
    <property type="entry name" value="SH3"/>
    <property type="match status" value="1"/>
</dbReference>
<dbReference type="EMBL" id="JADGJW010000224">
    <property type="protein sequence ID" value="KAJ3221537.1"/>
    <property type="molecule type" value="Genomic_DNA"/>
</dbReference>
<keyword evidence="1 2" id="KW-0728">SH3 domain</keyword>
<proteinExistence type="predicted"/>
<sequence length="718" mass="83069">MLNLFKFEIYDESEFEKIISENQVVLCFFHNISDSRSQKSNDVYPKFESFSQKYTQIKFASIDVEKVNISSENIRYIPTFITYLMGKRFEVILETGDLEDMLLKVLEELDYLKERAHSNKSFTNEKFSEKEAWTILFIGEALKDYEGNHINDLSFSKGDMIEVRGIESEHWQNGVNLSTNDFGSFPSKFISQQDFGLGTSAFSSSNKTLEKTNTATKPAFFSPTKKLSTSNSNMDVTTTTEFASHRGIEKRMAPPLPERPKNSVQNANINNRDVFSKLENVEDSSEFIQNYDFLFADEYASNCPKECESSIKNLANYLGNFSEDPYYTCRVIYTWIALNIHYDVEGFLKGNIKRQDSESCLRSKTAVCSGYSQIFKSLCDELNIRCTIINGYGKGYGTSAGDEKIILYNGSMCNHAWCSVEINQDIFFIENTWGAGYLCSNNTYCKKFNDFYFLTSPKNFILNHFPEKKRYQYLEQNLSESEFLRLPCLKPAFFKLKCTLIKPRNFENHSDFMSIIEVSQPEEVYEIEIKVGGVKDEDENCLIVNFSWAKFSEQVKCLGQMHRKSDGFSYFNVKGICPEYGEGRLNIFERKNNEEVINFLIKNKHVAKNQNCFAQKFSSEIEFTLLKPIFNNLQLNQRYDFILKPYTKLQTISDKLSVVICFDGKVVNFKKDTVDGFFILDNFLIEFEGQYMVGYMEGFGEISGLYTFQGNSYNFLYK</sequence>
<dbReference type="AlphaFoldDB" id="A0AAD5U227"/>
<evidence type="ECO:0000256" key="1">
    <source>
        <dbReference type="ARBA" id="ARBA00022443"/>
    </source>
</evidence>
<dbReference type="PROSITE" id="PS50002">
    <property type="entry name" value="SH3"/>
    <property type="match status" value="1"/>
</dbReference>
<dbReference type="SUPFAM" id="SSF50044">
    <property type="entry name" value="SH3-domain"/>
    <property type="match status" value="1"/>
</dbReference>
<dbReference type="Gene3D" id="3.10.620.30">
    <property type="match status" value="1"/>
</dbReference>
<accession>A0AAD5U227</accession>
<dbReference type="Gene3D" id="2.30.30.40">
    <property type="entry name" value="SH3 Domains"/>
    <property type="match status" value="1"/>
</dbReference>
<evidence type="ECO:0000256" key="2">
    <source>
        <dbReference type="PROSITE-ProRule" id="PRU00192"/>
    </source>
</evidence>